<reference evidence="12" key="1">
    <citation type="journal article" date="2019" name="Int. J. Syst. Evol. Microbiol.">
        <title>The Global Catalogue of Microorganisms (GCM) 10K type strain sequencing project: providing services to taxonomists for standard genome sequencing and annotation.</title>
        <authorList>
            <consortium name="The Broad Institute Genomics Platform"/>
            <consortium name="The Broad Institute Genome Sequencing Center for Infectious Disease"/>
            <person name="Wu L."/>
            <person name="Ma J."/>
        </authorList>
    </citation>
    <scope>NUCLEOTIDE SEQUENCE [LARGE SCALE GENOMIC DNA]</scope>
    <source>
        <strain evidence="12">JCM 15089</strain>
    </source>
</reference>
<evidence type="ECO:0000259" key="9">
    <source>
        <dbReference type="Pfam" id="PF02687"/>
    </source>
</evidence>
<evidence type="ECO:0000259" key="10">
    <source>
        <dbReference type="Pfam" id="PF12704"/>
    </source>
</evidence>
<evidence type="ECO:0000256" key="3">
    <source>
        <dbReference type="ARBA" id="ARBA00022448"/>
    </source>
</evidence>
<name>A0ABP3PVS9_9PROT</name>
<evidence type="ECO:0000313" key="11">
    <source>
        <dbReference type="EMBL" id="GAA0572341.1"/>
    </source>
</evidence>
<dbReference type="RefSeq" id="WP_166934356.1">
    <property type="nucleotide sequence ID" value="NZ_BAAADD010000005.1"/>
</dbReference>
<feature type="transmembrane region" description="Helical" evidence="8">
    <location>
        <begin position="385"/>
        <end position="405"/>
    </location>
</feature>
<feature type="domain" description="MacB-like periplasmic core" evidence="10">
    <location>
        <begin position="32"/>
        <end position="248"/>
    </location>
</feature>
<dbReference type="NCBIfam" id="TIGR02212">
    <property type="entry name" value="lolCE"/>
    <property type="match status" value="1"/>
</dbReference>
<organism evidence="11 12">
    <name type="scientific">Rhizomicrobium electricum</name>
    <dbReference type="NCBI Taxonomy" id="480070"/>
    <lineage>
        <taxon>Bacteria</taxon>
        <taxon>Pseudomonadati</taxon>
        <taxon>Pseudomonadota</taxon>
        <taxon>Alphaproteobacteria</taxon>
        <taxon>Micropepsales</taxon>
        <taxon>Micropepsaceae</taxon>
        <taxon>Rhizomicrobium</taxon>
    </lineage>
</organism>
<evidence type="ECO:0000256" key="1">
    <source>
        <dbReference type="ARBA" id="ARBA00004651"/>
    </source>
</evidence>
<comment type="subcellular location">
    <subcellularLocation>
        <location evidence="1">Cell membrane</location>
        <topology evidence="1">Multi-pass membrane protein</topology>
    </subcellularLocation>
</comment>
<keyword evidence="7 8" id="KW-0472">Membrane</keyword>
<feature type="transmembrane region" description="Helical" evidence="8">
    <location>
        <begin position="27"/>
        <end position="53"/>
    </location>
</feature>
<feature type="domain" description="ABC3 transporter permease C-terminal" evidence="9">
    <location>
        <begin position="279"/>
        <end position="412"/>
    </location>
</feature>
<keyword evidence="12" id="KW-1185">Reference proteome</keyword>
<evidence type="ECO:0000256" key="6">
    <source>
        <dbReference type="ARBA" id="ARBA00022989"/>
    </source>
</evidence>
<keyword evidence="11" id="KW-0449">Lipoprotein</keyword>
<evidence type="ECO:0000256" key="5">
    <source>
        <dbReference type="ARBA" id="ARBA00022692"/>
    </source>
</evidence>
<dbReference type="Pfam" id="PF02687">
    <property type="entry name" value="FtsX"/>
    <property type="match status" value="1"/>
</dbReference>
<feature type="transmembrane region" description="Helical" evidence="8">
    <location>
        <begin position="320"/>
        <end position="347"/>
    </location>
</feature>
<sequence length="419" mass="45470">MKSTRPFSPFEWMLALRYLRAKRAESFISIISVISLVGIALGVAVLIIVMAVMNGFRHDLMGRILGIDGHIMVQSASGQPISDYDALAARIAKVKGVTHVTPMVQGFAAVDANGVATGVQIRGIRRADVEALTMVSKSLPPAALRAYGEDTVLVGARLAQRMGLYPGSDIKILGLHGDVTPFGTMPRAKVYSVAGLFTIGMSEYDKTIIYMPLSEAQMFFNYGDAVPSLEVMTIDPDKVDGIAANIEKVVGSGVRVLTWRDTQSTFFDAVQVERNVMALILTLIVVVAALNIVSGLYMLVKDKSPDIAILRTMGATRGAVMRVFLITGMSIGVSGTFIGFLIGVLFCKNIEAIRQILMKLTGTNLFNPEIYFLSHMPALMDPLEVAVTVFVALLLSFLATLYPAWRAARLDPVEALRYE</sequence>
<dbReference type="Proteomes" id="UP001499951">
    <property type="component" value="Unassembled WGS sequence"/>
</dbReference>
<dbReference type="InterPro" id="IPR025857">
    <property type="entry name" value="MacB_PCD"/>
</dbReference>
<dbReference type="PANTHER" id="PTHR30489">
    <property type="entry name" value="LIPOPROTEIN-RELEASING SYSTEM TRANSMEMBRANE PROTEIN LOLE"/>
    <property type="match status" value="1"/>
</dbReference>
<proteinExistence type="inferred from homology"/>
<evidence type="ECO:0000256" key="7">
    <source>
        <dbReference type="ARBA" id="ARBA00023136"/>
    </source>
</evidence>
<comment type="caution">
    <text evidence="11">The sequence shown here is derived from an EMBL/GenBank/DDBJ whole genome shotgun (WGS) entry which is preliminary data.</text>
</comment>
<dbReference type="PANTHER" id="PTHR30489:SF0">
    <property type="entry name" value="LIPOPROTEIN-RELEASING SYSTEM TRANSMEMBRANE PROTEIN LOLE"/>
    <property type="match status" value="1"/>
</dbReference>
<gene>
    <name evidence="11" type="ORF">GCM10008942_21320</name>
</gene>
<dbReference type="Pfam" id="PF12704">
    <property type="entry name" value="MacB_PCD"/>
    <property type="match status" value="1"/>
</dbReference>
<accession>A0ABP3PVS9</accession>
<evidence type="ECO:0000313" key="12">
    <source>
        <dbReference type="Proteomes" id="UP001499951"/>
    </source>
</evidence>
<evidence type="ECO:0000256" key="8">
    <source>
        <dbReference type="SAM" id="Phobius"/>
    </source>
</evidence>
<dbReference type="InterPro" id="IPR051447">
    <property type="entry name" value="Lipoprotein-release_system"/>
</dbReference>
<evidence type="ECO:0000256" key="2">
    <source>
        <dbReference type="ARBA" id="ARBA00005236"/>
    </source>
</evidence>
<evidence type="ECO:0000256" key="4">
    <source>
        <dbReference type="ARBA" id="ARBA00022475"/>
    </source>
</evidence>
<keyword evidence="5 8" id="KW-0812">Transmembrane</keyword>
<dbReference type="InterPro" id="IPR011925">
    <property type="entry name" value="LolCE_TM"/>
</dbReference>
<keyword evidence="6 8" id="KW-1133">Transmembrane helix</keyword>
<keyword evidence="4" id="KW-1003">Cell membrane</keyword>
<dbReference type="InterPro" id="IPR003838">
    <property type="entry name" value="ABC3_permease_C"/>
</dbReference>
<protein>
    <submittedName>
        <fullName evidence="11">Lipoprotein-releasing ABC transporter permease subunit</fullName>
    </submittedName>
</protein>
<feature type="transmembrane region" description="Helical" evidence="8">
    <location>
        <begin position="276"/>
        <end position="300"/>
    </location>
</feature>
<dbReference type="EMBL" id="BAAADD010000005">
    <property type="protein sequence ID" value="GAA0572341.1"/>
    <property type="molecule type" value="Genomic_DNA"/>
</dbReference>
<comment type="similarity">
    <text evidence="2">Belongs to the ABC-4 integral membrane protein family. LolC/E subfamily.</text>
</comment>
<keyword evidence="3" id="KW-0813">Transport</keyword>